<accession>A0A379F0X1</accession>
<proteinExistence type="predicted"/>
<dbReference type="AlphaFoldDB" id="A0A379F0X1"/>
<sequence length="83" mass="9840">MQKYNNLVRQTTFKSVFACYARQLYIPIYRLIKTNIINNTNKKQKRLDRIGPIFIIYRIANYFIRLCLVLPNQDPSSCLQPLG</sequence>
<dbReference type="Proteomes" id="UP000254235">
    <property type="component" value="Unassembled WGS sequence"/>
</dbReference>
<reference evidence="1 2" key="1">
    <citation type="submission" date="2018-06" db="EMBL/GenBank/DDBJ databases">
        <authorList>
            <consortium name="Pathogen Informatics"/>
            <person name="Doyle S."/>
        </authorList>
    </citation>
    <scope>NUCLEOTIDE SEQUENCE [LARGE SCALE GENOMIC DNA]</scope>
    <source>
        <strain evidence="1 2">NCTC13043</strain>
    </source>
</reference>
<organism evidence="1 2">
    <name type="scientific">Prevotella pallens</name>
    <dbReference type="NCBI Taxonomy" id="60133"/>
    <lineage>
        <taxon>Bacteria</taxon>
        <taxon>Pseudomonadati</taxon>
        <taxon>Bacteroidota</taxon>
        <taxon>Bacteroidia</taxon>
        <taxon>Bacteroidales</taxon>
        <taxon>Prevotellaceae</taxon>
        <taxon>Prevotella</taxon>
    </lineage>
</organism>
<name>A0A379F0X1_9BACT</name>
<gene>
    <name evidence="1" type="ORF">NCTC13043_00862</name>
</gene>
<dbReference type="EMBL" id="UGTP01000001">
    <property type="protein sequence ID" value="SUC12262.1"/>
    <property type="molecule type" value="Genomic_DNA"/>
</dbReference>
<protein>
    <submittedName>
        <fullName evidence="1">Uncharacterized protein</fullName>
    </submittedName>
</protein>
<evidence type="ECO:0000313" key="1">
    <source>
        <dbReference type="EMBL" id="SUC12262.1"/>
    </source>
</evidence>
<evidence type="ECO:0000313" key="2">
    <source>
        <dbReference type="Proteomes" id="UP000254235"/>
    </source>
</evidence>